<evidence type="ECO:0000256" key="2">
    <source>
        <dbReference type="ARBA" id="ARBA00022723"/>
    </source>
</evidence>
<dbReference type="Pfam" id="PF01612">
    <property type="entry name" value="DNA_pol_A_exo1"/>
    <property type="match status" value="1"/>
</dbReference>
<dbReference type="InterPro" id="IPR012337">
    <property type="entry name" value="RNaseH-like_sf"/>
</dbReference>
<keyword evidence="5" id="KW-0460">Magnesium</keyword>
<evidence type="ECO:0000256" key="7">
    <source>
        <dbReference type="ARBA" id="ARBA00042761"/>
    </source>
</evidence>
<dbReference type="InterPro" id="IPR002562">
    <property type="entry name" value="3'-5'_exonuclease_dom"/>
</dbReference>
<evidence type="ECO:0000259" key="8">
    <source>
        <dbReference type="PROSITE" id="PS51061"/>
    </source>
</evidence>
<keyword evidence="1" id="KW-0540">Nuclease</keyword>
<dbReference type="Pfam" id="PF01424">
    <property type="entry name" value="R3H"/>
    <property type="match status" value="1"/>
</dbReference>
<dbReference type="GO" id="GO:0003676">
    <property type="term" value="F:nucleic acid binding"/>
    <property type="evidence" value="ECO:0007669"/>
    <property type="project" value="InterPro"/>
</dbReference>
<dbReference type="GO" id="GO:0006139">
    <property type="term" value="P:nucleobase-containing compound metabolic process"/>
    <property type="evidence" value="ECO:0007669"/>
    <property type="project" value="InterPro"/>
</dbReference>
<dbReference type="InterPro" id="IPR051132">
    <property type="entry name" value="3-5_Exonuclease_domain"/>
</dbReference>
<dbReference type="PANTHER" id="PTHR13620">
    <property type="entry name" value="3-5 EXONUCLEASE"/>
    <property type="match status" value="1"/>
</dbReference>
<evidence type="ECO:0000256" key="3">
    <source>
        <dbReference type="ARBA" id="ARBA00022801"/>
    </source>
</evidence>
<dbReference type="CDD" id="cd06141">
    <property type="entry name" value="WRN_exo"/>
    <property type="match status" value="1"/>
</dbReference>
<dbReference type="PROSITE" id="PS51061">
    <property type="entry name" value="R3H"/>
    <property type="match status" value="1"/>
</dbReference>
<reference evidence="9" key="1">
    <citation type="submission" date="2011-10" db="EMBL/GenBank/DDBJ databases">
        <title>Provirophages and transpovirons: unique mobilome of giant viruses.</title>
        <authorList>
            <person name="Desnues C."/>
            <person name="LaScola B."/>
            <person name="Yutin N."/>
            <person name="Fournous G."/>
            <person name="Koonin E."/>
            <person name="Raoult D."/>
        </authorList>
    </citation>
    <scope>NUCLEOTIDE SEQUENCE</scope>
    <source>
        <strain evidence="9">Mv13-mv</strain>
    </source>
</reference>
<protein>
    <recommendedName>
        <fullName evidence="6">3'-5' exonuclease</fullName>
    </recommendedName>
    <alternativeName>
        <fullName evidence="7">Werner Syndrome-like exonuclease</fullName>
    </alternativeName>
</protein>
<dbReference type="GO" id="GO:0046872">
    <property type="term" value="F:metal ion binding"/>
    <property type="evidence" value="ECO:0007669"/>
    <property type="project" value="UniProtKB-KW"/>
</dbReference>
<dbReference type="SMART" id="SM00474">
    <property type="entry name" value="35EXOc"/>
    <property type="match status" value="1"/>
</dbReference>
<feature type="domain" description="R3H" evidence="8">
    <location>
        <begin position="334"/>
        <end position="402"/>
    </location>
</feature>
<evidence type="ECO:0000256" key="5">
    <source>
        <dbReference type="ARBA" id="ARBA00022842"/>
    </source>
</evidence>
<dbReference type="Gene3D" id="3.30.420.10">
    <property type="entry name" value="Ribonuclease H-like superfamily/Ribonuclease H"/>
    <property type="match status" value="1"/>
</dbReference>
<dbReference type="SMART" id="SM00393">
    <property type="entry name" value="R3H"/>
    <property type="match status" value="1"/>
</dbReference>
<dbReference type="GO" id="GO:0008408">
    <property type="term" value="F:3'-5' exonuclease activity"/>
    <property type="evidence" value="ECO:0007669"/>
    <property type="project" value="InterPro"/>
</dbReference>
<evidence type="ECO:0000313" key="9">
    <source>
        <dbReference type="EMBL" id="AEX62834.1"/>
    </source>
</evidence>
<dbReference type="PANTHER" id="PTHR13620:SF109">
    <property type="entry name" value="3'-5' EXONUCLEASE"/>
    <property type="match status" value="1"/>
</dbReference>
<evidence type="ECO:0000256" key="1">
    <source>
        <dbReference type="ARBA" id="ARBA00022722"/>
    </source>
</evidence>
<evidence type="ECO:0000256" key="6">
    <source>
        <dbReference type="ARBA" id="ARBA00040531"/>
    </source>
</evidence>
<dbReference type="SUPFAM" id="SSF53098">
    <property type="entry name" value="Ribonuclease H-like"/>
    <property type="match status" value="1"/>
</dbReference>
<keyword evidence="3" id="KW-0378">Hydrolase</keyword>
<organism evidence="9">
    <name type="scientific">Moumouvirus sp. 'Monve'</name>
    <dbReference type="NCBI Taxonomy" id="1128131"/>
    <lineage>
        <taxon>Viruses</taxon>
        <taxon>Varidnaviria</taxon>
        <taxon>Bamfordvirae</taxon>
        <taxon>Nucleocytoviricota</taxon>
        <taxon>Megaviricetes</taxon>
        <taxon>Imitervirales</taxon>
        <taxon>Mimiviridae</taxon>
        <taxon>Megamimivirinae</taxon>
        <taxon>Moumouvirus</taxon>
    </lineage>
</organism>
<dbReference type="InterPro" id="IPR001374">
    <property type="entry name" value="R3H_dom"/>
</dbReference>
<dbReference type="InterPro" id="IPR036397">
    <property type="entry name" value="RNaseH_sf"/>
</dbReference>
<dbReference type="SUPFAM" id="SSF82708">
    <property type="entry name" value="R3H domain"/>
    <property type="match status" value="1"/>
</dbReference>
<dbReference type="Gene3D" id="3.30.1370.50">
    <property type="entry name" value="R3H-like domain"/>
    <property type="match status" value="1"/>
</dbReference>
<sequence length="402" mass="47016">MNTNKEIIITVQKIIEYIKNNGPTKFHILDSFIKNNNSVCPVWKRKNLSILEFLKKFYEIFIIEHNQSVKLVENFDINEYTDENIIRLWELQEDDLFFTSKKVGRDLNIFILDKDLQIDVVNNSEDCDTWIQSNIFDKKINCVGFDTETIITGHEEKVSIIQISTQDNNLIVQVNKMSVLPTKLYEMLINPEIIKVGISIKNDMIKIMKYFTELKFVKCVLDLSDLVKLLQVEKFGNVNNSIGLKMLAASVLGLYIENKDLSEVKKSNWNNDILTTDQINYAITDSIITLKIYNALYNKESYNIILSCLKTYYPEKARIKLIGKNNLTKKQLEEKEQVKKKALIESKIKKWHKYDDTRELILEPMNSFYRQFVHMTCKNYPDLTTITTGIDPNRFVTIIRST</sequence>
<name>H2EEL1_9VIRU</name>
<keyword evidence="2" id="KW-0479">Metal-binding</keyword>
<proteinExistence type="predicted"/>
<accession>H2EEL1</accession>
<keyword evidence="4 9" id="KW-0269">Exonuclease</keyword>
<dbReference type="CDD" id="cd02325">
    <property type="entry name" value="R3H"/>
    <property type="match status" value="1"/>
</dbReference>
<gene>
    <name evidence="9" type="ORF">mv_R629</name>
</gene>
<evidence type="ECO:0000256" key="4">
    <source>
        <dbReference type="ARBA" id="ARBA00022839"/>
    </source>
</evidence>
<dbReference type="EMBL" id="JN885998">
    <property type="protein sequence ID" value="AEX62834.1"/>
    <property type="molecule type" value="Genomic_DNA"/>
</dbReference>
<dbReference type="InterPro" id="IPR036867">
    <property type="entry name" value="R3H_dom_sf"/>
</dbReference>